<reference evidence="1" key="2">
    <citation type="journal article" date="2024" name="Plant">
        <title>Genomic evolution and insights into agronomic trait innovations of Sesamum species.</title>
        <authorList>
            <person name="Miao H."/>
            <person name="Wang L."/>
            <person name="Qu L."/>
            <person name="Liu H."/>
            <person name="Sun Y."/>
            <person name="Le M."/>
            <person name="Wang Q."/>
            <person name="Wei S."/>
            <person name="Zheng Y."/>
            <person name="Lin W."/>
            <person name="Duan Y."/>
            <person name="Cao H."/>
            <person name="Xiong S."/>
            <person name="Wang X."/>
            <person name="Wei L."/>
            <person name="Li C."/>
            <person name="Ma Q."/>
            <person name="Ju M."/>
            <person name="Zhao R."/>
            <person name="Li G."/>
            <person name="Mu C."/>
            <person name="Tian Q."/>
            <person name="Mei H."/>
            <person name="Zhang T."/>
            <person name="Gao T."/>
            <person name="Zhang H."/>
        </authorList>
    </citation>
    <scope>NUCLEOTIDE SEQUENCE</scope>
    <source>
        <strain evidence="1">K16</strain>
    </source>
</reference>
<dbReference type="EMBL" id="JACGWL010000001">
    <property type="protein sequence ID" value="KAK4411559.1"/>
    <property type="molecule type" value="Genomic_DNA"/>
</dbReference>
<gene>
    <name evidence="1" type="ORF">Sango_0228900</name>
</gene>
<accession>A0AAE2C771</accession>
<evidence type="ECO:0000313" key="2">
    <source>
        <dbReference type="Proteomes" id="UP001289374"/>
    </source>
</evidence>
<evidence type="ECO:0000313" key="1">
    <source>
        <dbReference type="EMBL" id="KAK4411559.1"/>
    </source>
</evidence>
<dbReference type="Proteomes" id="UP001289374">
    <property type="component" value="Unassembled WGS sequence"/>
</dbReference>
<feature type="non-terminal residue" evidence="1">
    <location>
        <position position="168"/>
    </location>
</feature>
<comment type="caution">
    <text evidence="1">The sequence shown here is derived from an EMBL/GenBank/DDBJ whole genome shotgun (WGS) entry which is preliminary data.</text>
</comment>
<proteinExistence type="predicted"/>
<name>A0AAE2C771_9LAMI</name>
<reference evidence="1" key="1">
    <citation type="submission" date="2020-06" db="EMBL/GenBank/DDBJ databases">
        <authorList>
            <person name="Li T."/>
            <person name="Hu X."/>
            <person name="Zhang T."/>
            <person name="Song X."/>
            <person name="Zhang H."/>
            <person name="Dai N."/>
            <person name="Sheng W."/>
            <person name="Hou X."/>
            <person name="Wei L."/>
        </authorList>
    </citation>
    <scope>NUCLEOTIDE SEQUENCE</scope>
    <source>
        <strain evidence="1">K16</strain>
        <tissue evidence="1">Leaf</tissue>
    </source>
</reference>
<organism evidence="1 2">
    <name type="scientific">Sesamum angolense</name>
    <dbReference type="NCBI Taxonomy" id="2727404"/>
    <lineage>
        <taxon>Eukaryota</taxon>
        <taxon>Viridiplantae</taxon>
        <taxon>Streptophyta</taxon>
        <taxon>Embryophyta</taxon>
        <taxon>Tracheophyta</taxon>
        <taxon>Spermatophyta</taxon>
        <taxon>Magnoliopsida</taxon>
        <taxon>eudicotyledons</taxon>
        <taxon>Gunneridae</taxon>
        <taxon>Pentapetalae</taxon>
        <taxon>asterids</taxon>
        <taxon>lamiids</taxon>
        <taxon>Lamiales</taxon>
        <taxon>Pedaliaceae</taxon>
        <taxon>Sesamum</taxon>
    </lineage>
</organism>
<dbReference type="AlphaFoldDB" id="A0AAE2C771"/>
<sequence length="168" mass="19442">MERIHISVRARPLSAEDAKASPWCISGNSIVIPNQPSKFEFGKKALTWCPGNPLRKKLKETDCSCDLYVETENVVVMNLSTYICERTMSDIQIDNLTRKLAEADLVVDEKCRECTAQNPNSLSHLDRNRSLRDSDAILAIKQLQEKVRFPWPYRDSMVDINWATRRWW</sequence>
<keyword evidence="2" id="KW-1185">Reference proteome</keyword>
<protein>
    <submittedName>
        <fullName evidence="1">Kinesin-like protein KIN-7I</fullName>
    </submittedName>
</protein>